<sequence length="310" mass="31694">MNALGETIDGVGQDGADRDGTDQDAAAGPPDQGRGDGGSGTATVAADRRPALSTTTIVLSIAAAVVVQVTVWTAGIVVGLAFLAGVAAPGDGHAEHPTGPEHIPWGDVVPESQMPEQDVPGPGGADLDDVDRDEAGTDWSLDGFADFDDARLKLTGDPGDEWSSTRLRGQSVWVDARCRLTADIVDVVGTGVENMTDESDAEASEQVARSLADGALGGVATRSDPTPAIVRLPHSEDGRDVDGGAVELTSVALVPDGSDVASSFLVVSVRASAGQDRAIVVALACIDTAPDRADAMTRDLVGRFQLESFS</sequence>
<reference evidence="3 4" key="1">
    <citation type="submission" date="2018-12" db="EMBL/GenBank/DDBJ databases">
        <authorList>
            <person name="Li F."/>
        </authorList>
    </citation>
    <scope>NUCLEOTIDE SEQUENCE [LARGE SCALE GENOMIC DNA]</scope>
    <source>
        <strain evidence="3 4">EGI 6500705</strain>
    </source>
</reference>
<accession>A0A3S0Y2U3</accession>
<evidence type="ECO:0000256" key="1">
    <source>
        <dbReference type="SAM" id="MobiDB-lite"/>
    </source>
</evidence>
<keyword evidence="2" id="KW-1133">Transmembrane helix</keyword>
<feature type="region of interest" description="Disordered" evidence="1">
    <location>
        <begin position="1"/>
        <end position="47"/>
    </location>
</feature>
<dbReference type="RefSeq" id="WP_127046835.1">
    <property type="nucleotide sequence ID" value="NZ_RZGZ01000001.1"/>
</dbReference>
<organism evidence="3 4">
    <name type="scientific">Labedella endophytica</name>
    <dbReference type="NCBI Taxonomy" id="1523160"/>
    <lineage>
        <taxon>Bacteria</taxon>
        <taxon>Bacillati</taxon>
        <taxon>Actinomycetota</taxon>
        <taxon>Actinomycetes</taxon>
        <taxon>Micrococcales</taxon>
        <taxon>Microbacteriaceae</taxon>
        <taxon>Labedella</taxon>
    </lineage>
</organism>
<feature type="region of interest" description="Disordered" evidence="1">
    <location>
        <begin position="93"/>
        <end position="135"/>
    </location>
</feature>
<keyword evidence="2" id="KW-0812">Transmembrane</keyword>
<dbReference type="OrthoDB" id="10003874at2"/>
<dbReference type="EMBL" id="RZGZ01000001">
    <property type="protein sequence ID" value="RUR03443.1"/>
    <property type="molecule type" value="Genomic_DNA"/>
</dbReference>
<feature type="transmembrane region" description="Helical" evidence="2">
    <location>
        <begin position="57"/>
        <end position="83"/>
    </location>
</feature>
<proteinExistence type="predicted"/>
<keyword evidence="2" id="KW-0472">Membrane</keyword>
<dbReference type="Proteomes" id="UP000274909">
    <property type="component" value="Unassembled WGS sequence"/>
</dbReference>
<name>A0A3S0Y2U3_9MICO</name>
<gene>
    <name evidence="3" type="ORF">ELQ94_02560</name>
</gene>
<evidence type="ECO:0000256" key="2">
    <source>
        <dbReference type="SAM" id="Phobius"/>
    </source>
</evidence>
<protein>
    <submittedName>
        <fullName evidence="3">Uncharacterized protein</fullName>
    </submittedName>
</protein>
<keyword evidence="4" id="KW-1185">Reference proteome</keyword>
<dbReference type="AlphaFoldDB" id="A0A3S0Y2U3"/>
<comment type="caution">
    <text evidence="3">The sequence shown here is derived from an EMBL/GenBank/DDBJ whole genome shotgun (WGS) entry which is preliminary data.</text>
</comment>
<evidence type="ECO:0000313" key="4">
    <source>
        <dbReference type="Proteomes" id="UP000274909"/>
    </source>
</evidence>
<evidence type="ECO:0000313" key="3">
    <source>
        <dbReference type="EMBL" id="RUR03443.1"/>
    </source>
</evidence>